<dbReference type="InterPro" id="IPR001969">
    <property type="entry name" value="Aspartic_peptidase_AS"/>
</dbReference>
<keyword evidence="2" id="KW-1185">Reference proteome</keyword>
<dbReference type="RefSeq" id="XP_024774409.1">
    <property type="nucleotide sequence ID" value="XM_024911938.1"/>
</dbReference>
<sequence length="1001" mass="111736">MKLPYLLPILGLVALSDGKKIKEFIESPSDGPDLSDYKLTATLPITSFPPPYAWPDYAPSLTIYLHAPQDWAFSNVSNTVPIAPVLDTGSNGLMLDALDLNITNATLAGYEPGYQYLSSSTRLYRGAWVPFRLEFADSSGEPVNVSAEVPVLIVNETLQCSGYDTKWKGDCPEENTSNHNLNPRGTQWWGIGFGREADGQSQGTPDKNALLNIKSINGVNVSASNSYRAGYSLRKDGVVIGLTEENTQDYTWMKLEMQKGFSKDPRDWRNVTGCVSVDGGTCRLSNILVDTGVTLSYLSTADKEVRLVPSNSTSRAKILAAGQNVLVRFGIEPGYAGIQYNFTTGSNSSWEPDEVRTKLVNYGREEKINTGVHFYQEWETLFDADGGYFGVNLNISTPHLDPSVIKLYVHRLVSVENYSLNIFQIQISEASSVRMSTTESSPIPHPAEVPPTIPYIDRLPVELVELICSWILVDKKAIIKPVDPLEFTQCSRTFARLSLTSKRYHQIANPYLYSEIRIGACDKTWLPRFLIFLWRRPDLRLLIKEVNISCLPKAFLIDPDIMGPILDEIASHFSLAPLPSWHPKDCSEGCNENREPCEHFKRLLVLLAFLTPNVNRWSMVPPHNFYFTELAEATWRTEDISKASPSDPRALMSLQHLWVPGAQPFPYSTDLSAQEAGLQLAGWLLPSLRTLRLRNAGLYRPLQRGVRLDSLKEIVIDFGLLTEGGLFTLVGACKVLESFHFYSRGNSPVFPNGFCGSSLRENFPFEFWPRHIVPAFSHLKGTLRTLAINRWDGARGGTERDITIHTDNEVLYALSPAWKGSAADRTMGSFKDFGVLETLKLDSTCLHHLRTGPRRDRRDLPEDHLTSRLPPSLRHLVLPGAPPQMIPALHALASSAASEFPSLRLVEATATERDIRQRETSWRKYSGPKVLRTGSSNFIKPDIWTSLEEKFAAAGVQLKHIDSGNTSCFARDVLEKAGLVGPESEEMYVDPQTFLTSVLFC</sequence>
<name>A0A2T4ACH5_TRIHA</name>
<dbReference type="EMBL" id="KZ679680">
    <property type="protein sequence ID" value="PTB54732.1"/>
    <property type="molecule type" value="Genomic_DNA"/>
</dbReference>
<evidence type="ECO:0000313" key="1">
    <source>
        <dbReference type="EMBL" id="PTB54732.1"/>
    </source>
</evidence>
<dbReference type="GO" id="GO:0004190">
    <property type="term" value="F:aspartic-type endopeptidase activity"/>
    <property type="evidence" value="ECO:0007669"/>
    <property type="project" value="InterPro"/>
</dbReference>
<proteinExistence type="predicted"/>
<dbReference type="Proteomes" id="UP000241690">
    <property type="component" value="Unassembled WGS sequence"/>
</dbReference>
<dbReference type="GeneID" id="36620497"/>
<dbReference type="GO" id="GO:0006508">
    <property type="term" value="P:proteolysis"/>
    <property type="evidence" value="ECO:0007669"/>
    <property type="project" value="InterPro"/>
</dbReference>
<dbReference type="STRING" id="983964.A0A2T4ACH5"/>
<dbReference type="PROSITE" id="PS00141">
    <property type="entry name" value="ASP_PROTEASE"/>
    <property type="match status" value="1"/>
</dbReference>
<accession>A0A2T4ACH5</accession>
<evidence type="ECO:0000313" key="2">
    <source>
        <dbReference type="Proteomes" id="UP000241690"/>
    </source>
</evidence>
<reference evidence="1 2" key="1">
    <citation type="submission" date="2016-07" db="EMBL/GenBank/DDBJ databases">
        <title>Multiple horizontal gene transfer events from other fungi enriched the ability of initially mycotrophic Trichoderma (Ascomycota) to feed on dead plant biomass.</title>
        <authorList>
            <consortium name="DOE Joint Genome Institute"/>
            <person name="Aerts A."/>
            <person name="Atanasova L."/>
            <person name="Chenthamara K."/>
            <person name="Zhang J."/>
            <person name="Grujic M."/>
            <person name="Henrissat B."/>
            <person name="Kuo A."/>
            <person name="Salamov A."/>
            <person name="Lipzen A."/>
            <person name="Labutti K."/>
            <person name="Barry K."/>
            <person name="Miao Y."/>
            <person name="Rahimi M.J."/>
            <person name="Shen Q."/>
            <person name="Grigoriev I.V."/>
            <person name="Kubicek C.P."/>
            <person name="Druzhinina I.S."/>
        </authorList>
    </citation>
    <scope>NUCLEOTIDE SEQUENCE [LARGE SCALE GENOMIC DNA]</scope>
    <source>
        <strain evidence="1 2">CBS 226.95</strain>
    </source>
</reference>
<protein>
    <submittedName>
        <fullName evidence="1">Uncharacterized protein</fullName>
    </submittedName>
</protein>
<dbReference type="AlphaFoldDB" id="A0A2T4ACH5"/>
<organism evidence="1 2">
    <name type="scientific">Trichoderma harzianum CBS 226.95</name>
    <dbReference type="NCBI Taxonomy" id="983964"/>
    <lineage>
        <taxon>Eukaryota</taxon>
        <taxon>Fungi</taxon>
        <taxon>Dikarya</taxon>
        <taxon>Ascomycota</taxon>
        <taxon>Pezizomycotina</taxon>
        <taxon>Sordariomycetes</taxon>
        <taxon>Hypocreomycetidae</taxon>
        <taxon>Hypocreales</taxon>
        <taxon>Hypocreaceae</taxon>
        <taxon>Trichoderma</taxon>
    </lineage>
</organism>
<gene>
    <name evidence="1" type="ORF">M431DRAFT_115611</name>
</gene>